<name>A0A0S1AVL5_9GAMM</name>
<dbReference type="Pfam" id="PF05971">
    <property type="entry name" value="Methyltransf_10"/>
    <property type="match status" value="1"/>
</dbReference>
<dbReference type="KEGG" id="sacz:AOT14_03690"/>
<comment type="catalytic activity">
    <reaction evidence="6">
        <text>adenosine(1618) in 23S rRNA + S-adenosyl-L-methionine = N(6)-methyladenosine(1618) in 23S rRNA + S-adenosyl-L-homocysteine + H(+)</text>
        <dbReference type="Rhea" id="RHEA:16497"/>
        <dbReference type="Rhea" id="RHEA-COMP:10229"/>
        <dbReference type="Rhea" id="RHEA-COMP:10231"/>
        <dbReference type="ChEBI" id="CHEBI:15378"/>
        <dbReference type="ChEBI" id="CHEBI:57856"/>
        <dbReference type="ChEBI" id="CHEBI:59789"/>
        <dbReference type="ChEBI" id="CHEBI:74411"/>
        <dbReference type="ChEBI" id="CHEBI:74449"/>
        <dbReference type="EC" id="2.1.1.181"/>
    </reaction>
</comment>
<evidence type="ECO:0000256" key="3">
    <source>
        <dbReference type="ARBA" id="ARBA00022603"/>
    </source>
</evidence>
<dbReference type="Gene3D" id="3.40.50.150">
    <property type="entry name" value="Vaccinia Virus protein VP39"/>
    <property type="match status" value="1"/>
</dbReference>
<evidence type="ECO:0000256" key="2">
    <source>
        <dbReference type="ARBA" id="ARBA00022552"/>
    </source>
</evidence>
<keyword evidence="5 6" id="KW-0949">S-adenosyl-L-methionine</keyword>
<evidence type="ECO:0000313" key="8">
    <source>
        <dbReference type="EMBL" id="ALJ26823.1"/>
    </source>
</evidence>
<proteinExistence type="inferred from homology"/>
<dbReference type="GO" id="GO:0005737">
    <property type="term" value="C:cytoplasm"/>
    <property type="evidence" value="ECO:0007669"/>
    <property type="project" value="UniProtKB-SubCell"/>
</dbReference>
<evidence type="ECO:0000256" key="6">
    <source>
        <dbReference type="HAMAP-Rule" id="MF_01848"/>
    </source>
</evidence>
<comment type="similarity">
    <text evidence="6">Belongs to the methyltransferase superfamily. METTL16/RlmF family.</text>
</comment>
<dbReference type="PIRSF" id="PIRSF029038">
    <property type="entry name" value="Mtase_YbiN_prd"/>
    <property type="match status" value="1"/>
</dbReference>
<dbReference type="GO" id="GO:0052907">
    <property type="term" value="F:23S rRNA (adenine(1618)-N(6))-methyltransferase activity"/>
    <property type="evidence" value="ECO:0007669"/>
    <property type="project" value="UniProtKB-EC"/>
</dbReference>
<dbReference type="PATRIC" id="fig|128780.6.peg.376"/>
<evidence type="ECO:0000256" key="4">
    <source>
        <dbReference type="ARBA" id="ARBA00022679"/>
    </source>
</evidence>
<evidence type="ECO:0000256" key="1">
    <source>
        <dbReference type="ARBA" id="ARBA00022490"/>
    </source>
</evidence>
<gene>
    <name evidence="6 8" type="primary">rlmF</name>
    <name evidence="8" type="ORF">AOT14_03690</name>
</gene>
<evidence type="ECO:0000256" key="7">
    <source>
        <dbReference type="SAM" id="MobiDB-lite"/>
    </source>
</evidence>
<protein>
    <recommendedName>
        <fullName evidence="6">Ribosomal RNA large subunit methyltransferase F</fullName>
        <ecNumber evidence="6">2.1.1.181</ecNumber>
    </recommendedName>
    <alternativeName>
        <fullName evidence="6">23S rRNA mA1618 methyltransferase</fullName>
    </alternativeName>
    <alternativeName>
        <fullName evidence="6">rRNA adenine N-6-methyltransferase</fullName>
    </alternativeName>
</protein>
<dbReference type="EC" id="2.1.1.181" evidence="6"/>
<dbReference type="PANTHER" id="PTHR13393:SF0">
    <property type="entry name" value="RNA N6-ADENOSINE-METHYLTRANSFERASE METTL16"/>
    <property type="match status" value="1"/>
</dbReference>
<keyword evidence="2 6" id="KW-0698">rRNA processing</keyword>
<dbReference type="InterPro" id="IPR010286">
    <property type="entry name" value="METTL16/RlmF"/>
</dbReference>
<sequence length="325" mass="35207">MPTPPHPATRRPAPVAARLHPRNRHQGRYDMARLVAANPALRTHLRRAPDGGQSIDFSDPLAVRELNRALLASDYGIARWDIPAGYLCPPVPGRVDYLHGLADLLAADAGGAIPRGPGVRVLDIGVGANCIYPLLGQAEYGWSFVASDIDGAALQSADANVRGNGLEGLIELRLQHARGSLFAGVVQAQDRFHLTLCNPPFHASAREAAQGSQRKLRNLGGDKSAPRGKPPLLNFGGQANELWCTGGEASFLRRMIRESVDVQAQVLWFSALVAKREHLADIHRQLARSGALDVREVAMAQGSKQSRFVAWTFHPAAHRTRWLAG</sequence>
<dbReference type="Proteomes" id="UP000061010">
    <property type="component" value="Chromosome"/>
</dbReference>
<dbReference type="HAMAP" id="MF_01848">
    <property type="entry name" value="23SrRNA_methyltr_F"/>
    <property type="match status" value="1"/>
</dbReference>
<evidence type="ECO:0000313" key="9">
    <source>
        <dbReference type="Proteomes" id="UP000061010"/>
    </source>
</evidence>
<accession>A0A0S1AVL5</accession>
<reference evidence="8 9" key="1">
    <citation type="journal article" date="2015" name="Genome Announc.">
        <title>Complete Genome Sequencing of Stenotrophomonas acidaminiphila ZAC14D2_NAIMI4_2, a Multidrug-Resistant Strain Isolated from Sediments of a Polluted River in Mexico, Uncovers New Antibiotic Resistance Genes and a Novel Class-II Lasso Peptide Biosynthesis Gene Cluster.</title>
        <authorList>
            <person name="Vinuesa P."/>
            <person name="Ochoa-Sanchez L.E."/>
        </authorList>
    </citation>
    <scope>NUCLEOTIDE SEQUENCE [LARGE SCALE GENOMIC DNA]</scope>
    <source>
        <strain evidence="8 9">ZAC14D2_NAIMI4_2</strain>
    </source>
</reference>
<keyword evidence="3 6" id="KW-0489">Methyltransferase</keyword>
<comment type="subcellular location">
    <subcellularLocation>
        <location evidence="6">Cytoplasm</location>
    </subcellularLocation>
</comment>
<dbReference type="AlphaFoldDB" id="A0A0S1AVL5"/>
<keyword evidence="4 6" id="KW-0808">Transferase</keyword>
<dbReference type="InterPro" id="IPR029063">
    <property type="entry name" value="SAM-dependent_MTases_sf"/>
</dbReference>
<organism evidence="8 9">
    <name type="scientific">Stenotrophomonas acidaminiphila</name>
    <dbReference type="NCBI Taxonomy" id="128780"/>
    <lineage>
        <taxon>Bacteria</taxon>
        <taxon>Pseudomonadati</taxon>
        <taxon>Pseudomonadota</taxon>
        <taxon>Gammaproteobacteria</taxon>
        <taxon>Lysobacterales</taxon>
        <taxon>Lysobacteraceae</taxon>
        <taxon>Stenotrophomonas</taxon>
    </lineage>
</organism>
<dbReference type="PANTHER" id="PTHR13393">
    <property type="entry name" value="SAM-DEPENDENT METHYLTRANSFERASE"/>
    <property type="match status" value="1"/>
</dbReference>
<feature type="region of interest" description="Disordered" evidence="7">
    <location>
        <begin position="207"/>
        <end position="231"/>
    </location>
</feature>
<dbReference type="EMBL" id="CP012900">
    <property type="protein sequence ID" value="ALJ26823.1"/>
    <property type="molecule type" value="Genomic_DNA"/>
</dbReference>
<keyword evidence="1 6" id="KW-0963">Cytoplasm</keyword>
<comment type="function">
    <text evidence="6">Specifically methylates the adenine in position 1618 of 23S rRNA.</text>
</comment>
<dbReference type="SUPFAM" id="SSF53335">
    <property type="entry name" value="S-adenosyl-L-methionine-dependent methyltransferases"/>
    <property type="match status" value="1"/>
</dbReference>
<dbReference type="OrthoDB" id="1115728at2"/>
<evidence type="ECO:0000256" key="5">
    <source>
        <dbReference type="ARBA" id="ARBA00022691"/>
    </source>
</evidence>
<keyword evidence="9" id="KW-1185">Reference proteome</keyword>
<dbReference type="GO" id="GO:0070475">
    <property type="term" value="P:rRNA base methylation"/>
    <property type="evidence" value="ECO:0007669"/>
    <property type="project" value="TreeGrafter"/>
</dbReference>
<dbReference type="NCBIfam" id="NF008725">
    <property type="entry name" value="PRK11727.1"/>
    <property type="match status" value="1"/>
</dbReference>
<dbReference type="InterPro" id="IPR016909">
    <property type="entry name" value="rRNA_lsu_MeTfrase_F"/>
</dbReference>
<dbReference type="CDD" id="cd02440">
    <property type="entry name" value="AdoMet_MTases"/>
    <property type="match status" value="1"/>
</dbReference>